<dbReference type="SUPFAM" id="SSF51735">
    <property type="entry name" value="NAD(P)-binding Rossmann-fold domains"/>
    <property type="match status" value="1"/>
</dbReference>
<gene>
    <name evidence="4" type="ORF">LV82_02827</name>
</gene>
<dbReference type="Proteomes" id="UP000239736">
    <property type="component" value="Unassembled WGS sequence"/>
</dbReference>
<evidence type="ECO:0000313" key="4">
    <source>
        <dbReference type="EMBL" id="PPB79545.1"/>
    </source>
</evidence>
<keyword evidence="2" id="KW-1133">Transmembrane helix</keyword>
<keyword evidence="2" id="KW-0812">Transmembrane</keyword>
<proteinExistence type="inferred from homology"/>
<evidence type="ECO:0000256" key="1">
    <source>
        <dbReference type="ARBA" id="ARBA00007430"/>
    </source>
</evidence>
<evidence type="ECO:0000259" key="3">
    <source>
        <dbReference type="SMART" id="SM00822"/>
    </source>
</evidence>
<protein>
    <submittedName>
        <fullName evidence="4">FlaA1/EpsC-like NDP-sugar epimerase</fullName>
    </submittedName>
</protein>
<organism evidence="4 5">
    <name type="scientific">Albidovulum inexpectatum</name>
    <dbReference type="NCBI Taxonomy" id="196587"/>
    <lineage>
        <taxon>Bacteria</taxon>
        <taxon>Pseudomonadati</taxon>
        <taxon>Pseudomonadota</taxon>
        <taxon>Alphaproteobacteria</taxon>
        <taxon>Rhodobacterales</taxon>
        <taxon>Paracoccaceae</taxon>
        <taxon>Albidovulum</taxon>
    </lineage>
</organism>
<evidence type="ECO:0000313" key="5">
    <source>
        <dbReference type="Proteomes" id="UP000239736"/>
    </source>
</evidence>
<dbReference type="Pfam" id="PF02719">
    <property type="entry name" value="Polysacc_synt_2"/>
    <property type="match status" value="1"/>
</dbReference>
<dbReference type="PANTHER" id="PTHR43318">
    <property type="entry name" value="UDP-N-ACETYLGLUCOSAMINE 4,6-DEHYDRATASE"/>
    <property type="match status" value="1"/>
</dbReference>
<comment type="caution">
    <text evidence="4">The sequence shown here is derived from an EMBL/GenBank/DDBJ whole genome shotgun (WGS) entry which is preliminary data.</text>
</comment>
<dbReference type="InterPro" id="IPR051203">
    <property type="entry name" value="Polysaccharide_Synthase-Rel"/>
</dbReference>
<dbReference type="InterPro" id="IPR029063">
    <property type="entry name" value="SAM-dependent_MTases_sf"/>
</dbReference>
<feature type="transmembrane region" description="Helical" evidence="2">
    <location>
        <begin position="52"/>
        <end position="75"/>
    </location>
</feature>
<dbReference type="InterPro" id="IPR036291">
    <property type="entry name" value="NAD(P)-bd_dom_sf"/>
</dbReference>
<evidence type="ECO:0000256" key="2">
    <source>
        <dbReference type="SAM" id="Phobius"/>
    </source>
</evidence>
<feature type="transmembrane region" description="Helical" evidence="2">
    <location>
        <begin position="116"/>
        <end position="135"/>
    </location>
</feature>
<dbReference type="AlphaFoldDB" id="A0A2S5JE19"/>
<dbReference type="SMART" id="SM00822">
    <property type="entry name" value="PKS_KR"/>
    <property type="match status" value="1"/>
</dbReference>
<feature type="domain" description="Ketoreductase" evidence="3">
    <location>
        <begin position="286"/>
        <end position="457"/>
    </location>
</feature>
<dbReference type="EMBL" id="PRDS01000012">
    <property type="protein sequence ID" value="PPB79545.1"/>
    <property type="molecule type" value="Genomic_DNA"/>
</dbReference>
<dbReference type="Gene3D" id="3.40.50.720">
    <property type="entry name" value="NAD(P)-binding Rossmann-like Domain"/>
    <property type="match status" value="2"/>
</dbReference>
<dbReference type="CDD" id="cd05237">
    <property type="entry name" value="UDP_invert_4-6DH_SDR_e"/>
    <property type="match status" value="1"/>
</dbReference>
<sequence>MRRMTPIKAILSLTPAHKRLVFYALDAVLAVLALGAAVAVHSSSMPSAESAFRYIGLLGMYGLAAVSWSGVLGVARLRLKDFGGAAVGRIAVHAGLLAATSPVLTAFGSVSVEPGLHVVFGLTFFALSCLARLGLLKLLISIYRRSAAVTRVLIYGAGRTGMALASALREQPHLMPVAFLDDNATLSGQIVAGLPVYPGIRLEQAAREFKATRVILAMPSVGEHRQTLIAHRVQRLGMEVLSLPSFAQLIGDESLVDRLMPTRPQFLLRRELMARAGIDGNAYRGGNVLVSGAGGTIGLELCRQVLAQRPARLVLLEISEPALYRAERELQMLNDHGRTQIVPVLGSIGDEELVRDVLARHRIGVVLHAAAYKHVPIVEANPRAGLINNTLGTAVFANCAREAGVERFVLISSDKAVRPTGVMGASKRLAELVVQDLATRSTTTRFSIVRFGNVLGSSGSVLPLFQEQIALGGPVTITDPRVTRYFMTVREAVQLVLVAGSIAKGGEVFVLDMGQPIPIIDLARRLIEGAGLKVRDEDNPDGDIEIVVTGLRPGEKLHEELTISDKIEPTVHPKIMVVREACLSELETAAALRDIRQAISEGQPEHMAARALHWARDRWTGSAGSASQPAAEIEKAQN</sequence>
<reference evidence="4 5" key="1">
    <citation type="submission" date="2018-01" db="EMBL/GenBank/DDBJ databases">
        <title>Genomic Encyclopedia of Archaeal and Bacterial Type Strains, Phase II (KMG-II): from individual species to whole genera.</title>
        <authorList>
            <person name="Goeker M."/>
        </authorList>
    </citation>
    <scope>NUCLEOTIDE SEQUENCE [LARGE SCALE GENOMIC DNA]</scope>
    <source>
        <strain evidence="4 5">DSM 12048</strain>
    </source>
</reference>
<dbReference type="InterPro" id="IPR057326">
    <property type="entry name" value="KR_dom"/>
</dbReference>
<feature type="transmembrane region" description="Helical" evidence="2">
    <location>
        <begin position="20"/>
        <end position="40"/>
    </location>
</feature>
<name>A0A2S5JE19_9RHOB</name>
<keyword evidence="2" id="KW-0472">Membrane</keyword>
<dbReference type="InterPro" id="IPR003869">
    <property type="entry name" value="Polysac_CapD-like"/>
</dbReference>
<keyword evidence="5" id="KW-1185">Reference proteome</keyword>
<feature type="transmembrane region" description="Helical" evidence="2">
    <location>
        <begin position="87"/>
        <end position="110"/>
    </location>
</feature>
<dbReference type="PANTHER" id="PTHR43318:SF1">
    <property type="entry name" value="POLYSACCHARIDE BIOSYNTHESIS PROTEIN EPSC-RELATED"/>
    <property type="match status" value="1"/>
</dbReference>
<dbReference type="RefSeq" id="WP_245873175.1">
    <property type="nucleotide sequence ID" value="NZ_PRDS01000012.1"/>
</dbReference>
<dbReference type="SUPFAM" id="SSF53335">
    <property type="entry name" value="S-adenosyl-L-methionine-dependent methyltransferases"/>
    <property type="match status" value="1"/>
</dbReference>
<comment type="similarity">
    <text evidence="1">Belongs to the polysaccharide synthase family.</text>
</comment>
<accession>A0A2S5JE19</accession>